<evidence type="ECO:0000313" key="3">
    <source>
        <dbReference type="EMBL" id="SMY08361.1"/>
    </source>
</evidence>
<evidence type="ECO:0000313" key="4">
    <source>
        <dbReference type="Proteomes" id="UP000201613"/>
    </source>
</evidence>
<dbReference type="OrthoDB" id="9798229at2"/>
<dbReference type="PROSITE" id="PS51471">
    <property type="entry name" value="FE2OG_OXY"/>
    <property type="match status" value="1"/>
</dbReference>
<sequence>MESLINLDDFPLDAQGSSGWTALVERCKAALAAEGMFNLEGFLKPQTCKDILHDLRPRFATEAFTHSRSHNIYFRDTVDGLAPDHPALHKVTTVNHTLCADQIGGGLDQLYRWAPFRAFLAAVMDKPALYEMDDALARHNVMAYRAGEGLNWHFDRSEFTTTLLLQAPDAGGSFEYRSDLRTETDPNFDGVAKLLRGHDPAKRSLSLAPGTLNVFRGKNTAHRVTPVKGDKDRIIAVFSYFETPGVQFSAKERLGFYGRT</sequence>
<evidence type="ECO:0000259" key="2">
    <source>
        <dbReference type="PROSITE" id="PS51471"/>
    </source>
</evidence>
<feature type="domain" description="Fe2OG dioxygenase" evidence="2">
    <location>
        <begin position="131"/>
        <end position="244"/>
    </location>
</feature>
<proteinExistence type="inferred from homology"/>
<gene>
    <name evidence="3" type="ORF">LOM8899_02512</name>
</gene>
<keyword evidence="4" id="KW-1185">Reference proteome</keyword>
<dbReference type="Pfam" id="PF23169">
    <property type="entry name" value="HalD"/>
    <property type="match status" value="1"/>
</dbReference>
<keyword evidence="1" id="KW-0408">Iron</keyword>
<dbReference type="RefSeq" id="WP_093992543.1">
    <property type="nucleotide sequence ID" value="NZ_FXZK01000004.1"/>
</dbReference>
<name>A0A238LFE9_9RHOB</name>
<dbReference type="EMBL" id="FXZK01000004">
    <property type="protein sequence ID" value="SMY08361.1"/>
    <property type="molecule type" value="Genomic_DNA"/>
</dbReference>
<dbReference type="Gene3D" id="2.60.120.620">
    <property type="entry name" value="q2cbj1_9rhob like domain"/>
    <property type="match status" value="1"/>
</dbReference>
<reference evidence="3 4" key="1">
    <citation type="submission" date="2017-05" db="EMBL/GenBank/DDBJ databases">
        <authorList>
            <person name="Song R."/>
            <person name="Chenine A.L."/>
            <person name="Ruprecht R.M."/>
        </authorList>
    </citation>
    <scope>NUCLEOTIDE SEQUENCE [LARGE SCALE GENOMIC DNA]</scope>
    <source>
        <strain evidence="3 4">CECT 8899</strain>
    </source>
</reference>
<dbReference type="GO" id="GO:0016491">
    <property type="term" value="F:oxidoreductase activity"/>
    <property type="evidence" value="ECO:0007669"/>
    <property type="project" value="UniProtKB-KW"/>
</dbReference>
<keyword evidence="1" id="KW-0479">Metal-binding</keyword>
<organism evidence="3 4">
    <name type="scientific">Flavimaricola marinus</name>
    <dbReference type="NCBI Taxonomy" id="1819565"/>
    <lineage>
        <taxon>Bacteria</taxon>
        <taxon>Pseudomonadati</taxon>
        <taxon>Pseudomonadota</taxon>
        <taxon>Alphaproteobacteria</taxon>
        <taxon>Rhodobacterales</taxon>
        <taxon>Paracoccaceae</taxon>
        <taxon>Flavimaricola</taxon>
    </lineage>
</organism>
<protein>
    <recommendedName>
        <fullName evidence="2">Fe2OG dioxygenase domain-containing protein</fullName>
    </recommendedName>
</protein>
<dbReference type="AlphaFoldDB" id="A0A238LFE9"/>
<keyword evidence="1" id="KW-0560">Oxidoreductase</keyword>
<dbReference type="Proteomes" id="UP000201613">
    <property type="component" value="Unassembled WGS sequence"/>
</dbReference>
<dbReference type="InterPro" id="IPR005123">
    <property type="entry name" value="Oxoglu/Fe-dep_dioxygenase_dom"/>
</dbReference>
<accession>A0A238LFE9</accession>
<dbReference type="InterPro" id="IPR056470">
    <property type="entry name" value="BesD/HalB-like"/>
</dbReference>
<comment type="similarity">
    <text evidence="1">Belongs to the iron/ascorbate-dependent oxidoreductase family.</text>
</comment>
<dbReference type="GO" id="GO:0046872">
    <property type="term" value="F:metal ion binding"/>
    <property type="evidence" value="ECO:0007669"/>
    <property type="project" value="UniProtKB-KW"/>
</dbReference>
<evidence type="ECO:0000256" key="1">
    <source>
        <dbReference type="RuleBase" id="RU003682"/>
    </source>
</evidence>